<feature type="transmembrane region" description="Helical" evidence="7">
    <location>
        <begin position="501"/>
        <end position="521"/>
    </location>
</feature>
<feature type="transmembrane region" description="Helical" evidence="7">
    <location>
        <begin position="234"/>
        <end position="252"/>
    </location>
</feature>
<feature type="transmembrane region" description="Helical" evidence="7">
    <location>
        <begin position="430"/>
        <end position="451"/>
    </location>
</feature>
<evidence type="ECO:0000256" key="5">
    <source>
        <dbReference type="ARBA" id="ARBA00023004"/>
    </source>
</evidence>
<evidence type="ECO:0000256" key="6">
    <source>
        <dbReference type="ARBA" id="ARBA00023136"/>
    </source>
</evidence>
<feature type="transmembrane region" description="Helical" evidence="7">
    <location>
        <begin position="323"/>
        <end position="343"/>
    </location>
</feature>
<dbReference type="GO" id="GO:0046872">
    <property type="term" value="F:metal ion binding"/>
    <property type="evidence" value="ECO:0007669"/>
    <property type="project" value="UniProtKB-KW"/>
</dbReference>
<dbReference type="PANTHER" id="PTHR36964:SF1">
    <property type="entry name" value="PROTEIN-METHIONINE-SULFOXIDE REDUCTASE HEME-BINDING SUBUNIT MSRQ"/>
    <property type="match status" value="1"/>
</dbReference>
<gene>
    <name evidence="10" type="primary">mamZ</name>
    <name evidence="7" type="synonym">msrQ</name>
    <name evidence="11" type="ORF">MAIT1_02814</name>
    <name evidence="10" type="ORF">MIIT1_02814</name>
</gene>
<keyword evidence="7" id="KW-0249">Electron transport</keyword>
<dbReference type="NCBIfam" id="NF040998">
    <property type="entry name" value="MamZ"/>
    <property type="match status" value="1"/>
</dbReference>
<dbReference type="InterPro" id="IPR013130">
    <property type="entry name" value="Fe3_Rdtase_TM_dom"/>
</dbReference>
<dbReference type="GO" id="GO:0022857">
    <property type="term" value="F:transmembrane transporter activity"/>
    <property type="evidence" value="ECO:0007669"/>
    <property type="project" value="InterPro"/>
</dbReference>
<keyword evidence="7" id="KW-1003">Cell membrane</keyword>
<sequence>MPHCLHREPPWNEIYLLSALAALAIAIIVGLQPLFLDDVLKIPFEKSGTINANLTVVAEIVSLFVIAYLGATRHTLGRKWFVMGGFALLTIGALLAPFSLQIGGALGLGGLSVFYLARILSSLGANAAQSQLATLMGDAASHERRAGAIINIMLMMALGGGVIYAIILQIPHDIGGVLTVMLIPVGVGLAGAWLAWRRLREITSGHEELDRPMDRVWELVSGDPRMQLCFAASFYARADLIVISLFLSLWTINFADVVDQGRDYAVAHAALAVGFLGLVVILSMPLWRRFMQQRSRISAIGASVSLAGAGFIAMGFVVNPFDWMMVIPLLLIGVGQGGCLTAPKVLAAELAPPDILGAVQGIFYLVGGMGLVLLVQSGGYYFDAVGPRSPFILMGTGNLLIMLYAVYLMRTGMDENSEHTLPKKRRQLNLKPLIFLFSLLPLAWLVGRVLLSGYAPGSSLGQMPVGFINRYLGDWAFNFLLISLSLRPIYEITGVKTLAQYGRMVGLYAFFYALLHVLTYVWLEWVFKWGEMVDDIVKREFILLGVAAFVLLCALAATSFKQVVRKMGGKRWKQLHKLNYILTALVALHFIFAATHENGEPYVYALLVALLLGYRGRQYWKKRHDGASGPRPGRKRSAPHQPAKQDALVDDLA</sequence>
<dbReference type="InterPro" id="IPR011701">
    <property type="entry name" value="MFS"/>
</dbReference>
<comment type="subcellular location">
    <subcellularLocation>
        <location evidence="7">Cell membrane</location>
        <topology evidence="7">Multi-pass membrane protein</topology>
    </subcellularLocation>
    <subcellularLocation>
        <location evidence="1">Membrane</location>
        <topology evidence="1">Multi-pass membrane protein</topology>
    </subcellularLocation>
</comment>
<dbReference type="InterPro" id="IPR022837">
    <property type="entry name" value="MsrQ-like"/>
</dbReference>
<keyword evidence="7" id="KW-0285">Flavoprotein</keyword>
<feature type="transmembrane region" description="Helical" evidence="7">
    <location>
        <begin position="355"/>
        <end position="379"/>
    </location>
</feature>
<accession>W0LP28</accession>
<dbReference type="NCBIfam" id="NF040986">
    <property type="entry name" value="MamH"/>
    <property type="match status" value="1"/>
</dbReference>
<feature type="transmembrane region" description="Helical" evidence="7">
    <location>
        <begin position="471"/>
        <end position="489"/>
    </location>
</feature>
<dbReference type="GO" id="GO:0009055">
    <property type="term" value="F:electron transfer activity"/>
    <property type="evidence" value="ECO:0007669"/>
    <property type="project" value="UniProtKB-UniRule"/>
</dbReference>
<feature type="transmembrane region" description="Helical" evidence="7">
    <location>
        <begin position="174"/>
        <end position="196"/>
    </location>
</feature>
<dbReference type="SUPFAM" id="SSF103473">
    <property type="entry name" value="MFS general substrate transporter"/>
    <property type="match status" value="1"/>
</dbReference>
<dbReference type="GO" id="GO:0005886">
    <property type="term" value="C:plasma membrane"/>
    <property type="evidence" value="ECO:0007669"/>
    <property type="project" value="UniProtKB-SubCell"/>
</dbReference>
<feature type="transmembrane region" description="Helical" evidence="7">
    <location>
        <begin position="148"/>
        <end position="168"/>
    </location>
</feature>
<feature type="region of interest" description="Disordered" evidence="8">
    <location>
        <begin position="623"/>
        <end position="653"/>
    </location>
</feature>
<reference evidence="11 12" key="2">
    <citation type="journal article" date="2016" name="BMC Genomics">
        <title>Combined genomic and structural analyses of a cultured magnetotactic bacterium reveals its niche adaptation to a dynamic environment.</title>
        <authorList>
            <person name="Araujo A.C."/>
            <person name="Morillo V."/>
            <person name="Cypriano J."/>
            <person name="Teixeira L.C."/>
            <person name="Leao P."/>
            <person name="Lyra S."/>
            <person name="Almeida L.G."/>
            <person name="Bazylinski D.A."/>
            <person name="Vasconcellos A.T."/>
            <person name="Abreu F."/>
            <person name="Lins U."/>
        </authorList>
    </citation>
    <scope>NUCLEOTIDE SEQUENCE [LARGE SCALE GENOMIC DNA]</scope>
    <source>
        <strain evidence="11 12">IT-1</strain>
    </source>
</reference>
<feature type="transmembrane region" description="Helical" evidence="7">
    <location>
        <begin position="106"/>
        <end position="128"/>
    </location>
</feature>
<reference evidence="10" key="1">
    <citation type="journal article" date="2014" name="Front. Microbiol.">
        <title>Isolation, cultivation and genomic analysis of magnetosome biomineralization genes of a new genus of South-seeking magnetotactic cocci within the Alphaproteobacteria.</title>
        <authorList>
            <person name="Morillo V."/>
            <person name="Abreu F."/>
            <person name="Araujo A.C."/>
            <person name="de Almeida L.G."/>
            <person name="Enrich-Prast A."/>
            <person name="Farina M."/>
            <person name="de Vasconcelos A.T."/>
            <person name="Bazylinski D.A."/>
            <person name="Lins U."/>
        </authorList>
    </citation>
    <scope>NUCLEOTIDE SEQUENCE</scope>
    <source>
        <strain evidence="10">IT-1</strain>
    </source>
</reference>
<keyword evidence="2 7" id="KW-0813">Transport</keyword>
<feature type="transmembrane region" description="Helical" evidence="7">
    <location>
        <begin position="391"/>
        <end position="409"/>
    </location>
</feature>
<evidence type="ECO:0000256" key="4">
    <source>
        <dbReference type="ARBA" id="ARBA00022989"/>
    </source>
</evidence>
<proteinExistence type="inferred from homology"/>
<dbReference type="GO" id="GO:0030091">
    <property type="term" value="P:protein repair"/>
    <property type="evidence" value="ECO:0007669"/>
    <property type="project" value="UniProtKB-UniRule"/>
</dbReference>
<evidence type="ECO:0000313" key="12">
    <source>
        <dbReference type="Proteomes" id="UP000194003"/>
    </source>
</evidence>
<dbReference type="GO" id="GO:0010181">
    <property type="term" value="F:FMN binding"/>
    <property type="evidence" value="ECO:0007669"/>
    <property type="project" value="UniProtKB-UniRule"/>
</dbReference>
<dbReference type="Gene3D" id="1.20.1250.20">
    <property type="entry name" value="MFS general substrate transporter like domains"/>
    <property type="match status" value="1"/>
</dbReference>
<evidence type="ECO:0000313" key="10">
    <source>
        <dbReference type="EMBL" id="AHG23905.1"/>
    </source>
</evidence>
<keyword evidence="7" id="KW-0479">Metal-binding</keyword>
<feature type="transmembrane region" description="Helical" evidence="7">
    <location>
        <begin position="541"/>
        <end position="558"/>
    </location>
</feature>
<dbReference type="EMBL" id="LVJN01000004">
    <property type="protein sequence ID" value="OSM08652.1"/>
    <property type="molecule type" value="Genomic_DNA"/>
</dbReference>
<dbReference type="RefSeq" id="WP_085440062.1">
    <property type="nucleotide sequence ID" value="NZ_LVJN01000004.1"/>
</dbReference>
<comment type="similarity">
    <text evidence="7">Belongs to the MsrQ family.</text>
</comment>
<evidence type="ECO:0000259" key="9">
    <source>
        <dbReference type="PROSITE" id="PS50850"/>
    </source>
</evidence>
<comment type="function">
    <text evidence="7">Part of the MsrPQ system that repairs oxidized periplasmic proteins containing methionine sulfoxide residues (Met-O), using respiratory chain electrons. Thus protects these proteins from oxidative-stress damage caused by reactive species of oxygen and chlorine generated by the host defense mechanisms. MsrPQ is essential for the maintenance of envelope integrity under bleach stress, rescuing a wide series of structurally unrelated periplasmic proteins from methionine oxidation. MsrQ provides electrons for reduction to the reductase catalytic subunit MsrP, using the quinone pool of the respiratory chain.</text>
</comment>
<name>W0LP28_9PROT</name>
<dbReference type="InterPro" id="IPR036259">
    <property type="entry name" value="MFS_trans_sf"/>
</dbReference>
<dbReference type="EMBL" id="KF933436">
    <property type="protein sequence ID" value="AHG23905.1"/>
    <property type="molecule type" value="Genomic_DNA"/>
</dbReference>
<dbReference type="Proteomes" id="UP000194003">
    <property type="component" value="Unassembled WGS sequence"/>
</dbReference>
<dbReference type="GO" id="GO:0016679">
    <property type="term" value="F:oxidoreductase activity, acting on diphenols and related substances as donors"/>
    <property type="evidence" value="ECO:0007669"/>
    <property type="project" value="TreeGrafter"/>
</dbReference>
<feature type="transmembrane region" description="Helical" evidence="7">
    <location>
        <begin position="578"/>
        <end position="595"/>
    </location>
</feature>
<comment type="subunit">
    <text evidence="7">Heterodimer of a catalytic subunit (MsrP) and a heme-binding subunit (MsrQ).</text>
</comment>
<feature type="transmembrane region" description="Helical" evidence="7">
    <location>
        <begin position="48"/>
        <end position="69"/>
    </location>
</feature>
<keyword evidence="4 7" id="KW-1133">Transmembrane helix</keyword>
<evidence type="ECO:0000313" key="11">
    <source>
        <dbReference type="EMBL" id="OSM08652.1"/>
    </source>
</evidence>
<feature type="transmembrane region" description="Helical" evidence="7">
    <location>
        <begin position="601"/>
        <end position="616"/>
    </location>
</feature>
<feature type="transmembrane region" description="Helical" evidence="7">
    <location>
        <begin position="299"/>
        <end position="317"/>
    </location>
</feature>
<dbReference type="OrthoDB" id="9788328at2"/>
<keyword evidence="7" id="KW-0349">Heme</keyword>
<dbReference type="Pfam" id="PF07690">
    <property type="entry name" value="MFS_1"/>
    <property type="match status" value="1"/>
</dbReference>
<keyword evidence="6 7" id="KW-0472">Membrane</keyword>
<evidence type="ECO:0000256" key="8">
    <source>
        <dbReference type="SAM" id="MobiDB-lite"/>
    </source>
</evidence>
<feature type="transmembrane region" description="Helical" evidence="7">
    <location>
        <begin position="14"/>
        <end position="36"/>
    </location>
</feature>
<evidence type="ECO:0000256" key="2">
    <source>
        <dbReference type="ARBA" id="ARBA00022448"/>
    </source>
</evidence>
<comment type="caution">
    <text evidence="7">Lacks conserved residue(s) required for the propagation of feature annotation.</text>
</comment>
<dbReference type="GO" id="GO:0020037">
    <property type="term" value="F:heme binding"/>
    <property type="evidence" value="ECO:0007669"/>
    <property type="project" value="UniProtKB-UniRule"/>
</dbReference>
<keyword evidence="12" id="KW-1185">Reference proteome</keyword>
<evidence type="ECO:0000256" key="1">
    <source>
        <dbReference type="ARBA" id="ARBA00004141"/>
    </source>
</evidence>
<dbReference type="HAMAP" id="MF_01207">
    <property type="entry name" value="MsrQ"/>
    <property type="match status" value="1"/>
</dbReference>
<organism evidence="10">
    <name type="scientific">Magnetofaba australis IT-1</name>
    <dbReference type="NCBI Taxonomy" id="1434232"/>
    <lineage>
        <taxon>Bacteria</taxon>
        <taxon>Pseudomonadati</taxon>
        <taxon>Pseudomonadota</taxon>
        <taxon>Magnetococcia</taxon>
        <taxon>Magnetococcales</taxon>
        <taxon>Magnetococcaceae</taxon>
        <taxon>Magnetofaba</taxon>
    </lineage>
</organism>
<keyword evidence="7" id="KW-0288">FMN</keyword>
<keyword evidence="3 7" id="KW-0812">Transmembrane</keyword>
<dbReference type="AlphaFoldDB" id="W0LP28"/>
<comment type="cofactor">
    <cofactor evidence="7">
        <name>heme b</name>
        <dbReference type="ChEBI" id="CHEBI:60344"/>
    </cofactor>
    <text evidence="7">Binds 1 heme b (iron(II)-protoporphyrin IX) group per subunit.</text>
</comment>
<feature type="transmembrane region" description="Helical" evidence="7">
    <location>
        <begin position="81"/>
        <end position="100"/>
    </location>
</feature>
<comment type="cofactor">
    <cofactor evidence="7">
        <name>FMN</name>
        <dbReference type="ChEBI" id="CHEBI:58210"/>
    </cofactor>
    <text evidence="7">Binds 1 FMN per subunit.</text>
</comment>
<dbReference type="PANTHER" id="PTHR36964">
    <property type="entry name" value="PROTEIN-METHIONINE-SULFOXIDE REDUCTASE HEME-BINDING SUBUNIT MSRQ"/>
    <property type="match status" value="1"/>
</dbReference>
<evidence type="ECO:0000256" key="3">
    <source>
        <dbReference type="ARBA" id="ARBA00022692"/>
    </source>
</evidence>
<dbReference type="InterPro" id="IPR020846">
    <property type="entry name" value="MFS_dom"/>
</dbReference>
<feature type="domain" description="Major facilitator superfamily (MFS) profile" evidence="9">
    <location>
        <begin position="14"/>
        <end position="413"/>
    </location>
</feature>
<evidence type="ECO:0000256" key="7">
    <source>
        <dbReference type="HAMAP-Rule" id="MF_01207"/>
    </source>
</evidence>
<dbReference type="Pfam" id="PF01794">
    <property type="entry name" value="Ferric_reduct"/>
    <property type="match status" value="1"/>
</dbReference>
<dbReference type="PROSITE" id="PS50850">
    <property type="entry name" value="MFS"/>
    <property type="match status" value="1"/>
</dbReference>
<protein>
    <recommendedName>
        <fullName evidence="7">Protein-methionine-sulfoxide reductase heme-binding subunit MsrQ</fullName>
    </recommendedName>
    <alternativeName>
        <fullName evidence="7">Flavocytochrome MsrQ</fullName>
    </alternativeName>
</protein>
<feature type="transmembrane region" description="Helical" evidence="7">
    <location>
        <begin position="264"/>
        <end position="287"/>
    </location>
</feature>
<dbReference type="STRING" id="1434232.MAIT1_02814"/>
<keyword evidence="5 7" id="KW-0408">Iron</keyword>